<dbReference type="InterPro" id="IPR052544">
    <property type="entry name" value="Bacteriocin_Proc_Enz"/>
</dbReference>
<evidence type="ECO:0000259" key="1">
    <source>
        <dbReference type="Pfam" id="PF00881"/>
    </source>
</evidence>
<gene>
    <name evidence="2" type="ORF">PTE31013_03486</name>
</gene>
<dbReference type="Pfam" id="PF00881">
    <property type="entry name" value="Nitroreductase"/>
    <property type="match status" value="1"/>
</dbReference>
<dbReference type="InterPro" id="IPR000415">
    <property type="entry name" value="Nitroreductase-like"/>
</dbReference>
<keyword evidence="3" id="KW-1185">Reference proteome</keyword>
<dbReference type="PANTHER" id="PTHR43745:SF2">
    <property type="entry name" value="NITROREDUCTASE MJ1384-RELATED"/>
    <property type="match status" value="1"/>
</dbReference>
<protein>
    <submittedName>
        <fullName evidence="2">Nitroreductase</fullName>
    </submittedName>
</protein>
<organism evidence="2 3">
    <name type="scientific">Pandoraea terrigena</name>
    <dbReference type="NCBI Taxonomy" id="2508292"/>
    <lineage>
        <taxon>Bacteria</taxon>
        <taxon>Pseudomonadati</taxon>
        <taxon>Pseudomonadota</taxon>
        <taxon>Betaproteobacteria</taxon>
        <taxon>Burkholderiales</taxon>
        <taxon>Burkholderiaceae</taxon>
        <taxon>Pandoraea</taxon>
    </lineage>
</organism>
<dbReference type="OrthoDB" id="9802775at2"/>
<dbReference type="GO" id="GO:0016491">
    <property type="term" value="F:oxidoreductase activity"/>
    <property type="evidence" value="ECO:0007669"/>
    <property type="project" value="InterPro"/>
</dbReference>
<accession>A0A5E4WSH2</accession>
<reference evidence="2 3" key="1">
    <citation type="submission" date="2019-08" db="EMBL/GenBank/DDBJ databases">
        <authorList>
            <person name="Peeters C."/>
        </authorList>
    </citation>
    <scope>NUCLEOTIDE SEQUENCE [LARGE SCALE GENOMIC DNA]</scope>
    <source>
        <strain evidence="2 3">LMG 31013</strain>
    </source>
</reference>
<dbReference type="Gene3D" id="3.40.109.10">
    <property type="entry name" value="NADH Oxidase"/>
    <property type="match status" value="1"/>
</dbReference>
<name>A0A5E4WSH2_9BURK</name>
<dbReference type="CDD" id="cd02142">
    <property type="entry name" value="McbC_SagB-like_oxidoreductase"/>
    <property type="match status" value="1"/>
</dbReference>
<feature type="domain" description="Nitroreductase" evidence="1">
    <location>
        <begin position="46"/>
        <end position="212"/>
    </location>
</feature>
<dbReference type="EMBL" id="CABPRU010000009">
    <property type="protein sequence ID" value="VVE27441.1"/>
    <property type="molecule type" value="Genomic_DNA"/>
</dbReference>
<dbReference type="PANTHER" id="PTHR43745">
    <property type="entry name" value="NITROREDUCTASE MJ1384-RELATED"/>
    <property type="match status" value="1"/>
</dbReference>
<dbReference type="AlphaFoldDB" id="A0A5E4WSH2"/>
<evidence type="ECO:0000313" key="3">
    <source>
        <dbReference type="Proteomes" id="UP000334380"/>
    </source>
</evidence>
<proteinExistence type="predicted"/>
<dbReference type="SUPFAM" id="SSF55469">
    <property type="entry name" value="FMN-dependent nitroreductase-like"/>
    <property type="match status" value="1"/>
</dbReference>
<dbReference type="RefSeq" id="WP_150614025.1">
    <property type="nucleotide sequence ID" value="NZ_CABPRU010000009.1"/>
</dbReference>
<dbReference type="InterPro" id="IPR029479">
    <property type="entry name" value="Nitroreductase"/>
</dbReference>
<dbReference type="Proteomes" id="UP000334380">
    <property type="component" value="Unassembled WGS sequence"/>
</dbReference>
<sequence>MNETKLPAYAVVRNASAVPVASESLPVIALPPPNLEGGATLMISLARRKSVRDFAPTPLSPQQLGDLLWAADGVNRADTGGRTAPSARGVNEIDVYVALPEGVYRYEPASHKLHLKHAVDARNLTGYQDFVGQAPLDLVYVVNHARADAFPQSQRDSFAGIAVGAIAQNVSLYCASAGLACVVRGWLNHRMLANAMSLNEDEIPVLAQTVGHPLATA</sequence>
<evidence type="ECO:0000313" key="2">
    <source>
        <dbReference type="EMBL" id="VVE27441.1"/>
    </source>
</evidence>